<evidence type="ECO:0000313" key="3">
    <source>
        <dbReference type="EMBL" id="MBB6468409.1"/>
    </source>
</evidence>
<proteinExistence type="inferred from homology"/>
<dbReference type="GO" id="GO:0000287">
    <property type="term" value="F:magnesium ion binding"/>
    <property type="evidence" value="ECO:0007669"/>
    <property type="project" value="InterPro"/>
</dbReference>
<organism evidence="3 5">
    <name type="scientific">Aminobacter carboxidus</name>
    <dbReference type="NCBI Taxonomy" id="376165"/>
    <lineage>
        <taxon>Bacteria</taxon>
        <taxon>Pseudomonadati</taxon>
        <taxon>Pseudomonadota</taxon>
        <taxon>Alphaproteobacteria</taxon>
        <taxon>Hyphomicrobiales</taxon>
        <taxon>Phyllobacteriaceae</taxon>
        <taxon>Aminobacter</taxon>
    </lineage>
</organism>
<comment type="caution">
    <text evidence="3">The sequence shown here is derived from an EMBL/GenBank/DDBJ whole genome shotgun (WGS) entry which is preliminary data.</text>
</comment>
<accession>A0A8E1WIS7</accession>
<dbReference type="Proteomes" id="UP000598227">
    <property type="component" value="Unassembled WGS sequence"/>
</dbReference>
<evidence type="ECO:0000313" key="4">
    <source>
        <dbReference type="EMBL" id="MBE1208000.1"/>
    </source>
</evidence>
<sequence length="325" mass="35007">MSASKSTGRVVALCGGVGGAKLAFGLERLLGNDLTLIVNTGDDFEHLGLKVSPDIDTVLYTLSGLANRELGWGRQDESWNFMKALSTLGGETWFQLGDRDLAIHVERTRRLRTGETLSAITSSFAAHFGIAAQVLPMSDDRISTAVVTSEGVLPFQRYFVERRCAPRIDSIHFERSVRARASSEVLSALGDPQLTAIIVCPSNPFLSIDPILSVPGIRAAIKKSSAPVVVVSPIIGGKAVKGPTDKIMTELGVPRTSKAIAEHYLDLIDGLIIDHSDEQEREIAGCAVRTASSLMNTDEDRVRLAGEALDFARHLVSTPQRQFGG</sequence>
<dbReference type="InterPro" id="IPR010115">
    <property type="entry name" value="FbiA/CofD"/>
</dbReference>
<protein>
    <submittedName>
        <fullName evidence="3 4">2-phospho-L-lactate transferase</fullName>
        <ecNumber evidence="3 4">2.7.8.28</ecNumber>
    </submittedName>
</protein>
<dbReference type="EC" id="2.7.8.28" evidence="3 4"/>
<dbReference type="Gene3D" id="1.10.8.240">
    <property type="entry name" value="CofD-like domain"/>
    <property type="match status" value="1"/>
</dbReference>
<dbReference type="Pfam" id="PF01933">
    <property type="entry name" value="CofD"/>
    <property type="match status" value="1"/>
</dbReference>
<reference evidence="3 5" key="1">
    <citation type="submission" date="2020-08" db="EMBL/GenBank/DDBJ databases">
        <title>Genomic Encyclopedia of Type Strains, Phase IV (KMG-IV): sequencing the most valuable type-strain genomes for metagenomic binning, comparative biology and taxonomic classification.</title>
        <authorList>
            <person name="Goeker M."/>
        </authorList>
    </citation>
    <scope>NUCLEOTIDE SEQUENCE [LARGE SCALE GENOMIC DNA]</scope>
    <source>
        <strain evidence="3 5">DSM 17454</strain>
    </source>
</reference>
<dbReference type="InterPro" id="IPR038136">
    <property type="entry name" value="CofD-like_dom_sf"/>
</dbReference>
<dbReference type="PANTHER" id="PTHR43007:SF1">
    <property type="entry name" value="2-PHOSPHO-L-LACTATE TRANSFERASE"/>
    <property type="match status" value="1"/>
</dbReference>
<dbReference type="InterPro" id="IPR002882">
    <property type="entry name" value="CofD"/>
</dbReference>
<evidence type="ECO:0000313" key="5">
    <source>
        <dbReference type="Proteomes" id="UP000532373"/>
    </source>
</evidence>
<dbReference type="RefSeq" id="WP_184770890.1">
    <property type="nucleotide sequence ID" value="NZ_JACHGI010000009.1"/>
</dbReference>
<dbReference type="EMBL" id="JACZEP010000015">
    <property type="protein sequence ID" value="MBE1208000.1"/>
    <property type="molecule type" value="Genomic_DNA"/>
</dbReference>
<dbReference type="CDD" id="cd07186">
    <property type="entry name" value="CofD_like"/>
    <property type="match status" value="1"/>
</dbReference>
<evidence type="ECO:0000256" key="2">
    <source>
        <dbReference type="ARBA" id="ARBA00022842"/>
    </source>
</evidence>
<dbReference type="GO" id="GO:0043743">
    <property type="term" value="F:LPPG:FO 2-phospho-L-lactate transferase activity"/>
    <property type="evidence" value="ECO:0007669"/>
    <property type="project" value="UniProtKB-EC"/>
</dbReference>
<dbReference type="HAMAP" id="MF_01257">
    <property type="entry name" value="CofD"/>
    <property type="match status" value="1"/>
</dbReference>
<keyword evidence="1 3" id="KW-0808">Transferase</keyword>
<dbReference type="Proteomes" id="UP000532373">
    <property type="component" value="Unassembled WGS sequence"/>
</dbReference>
<keyword evidence="2" id="KW-0460">Magnesium</keyword>
<evidence type="ECO:0000256" key="1">
    <source>
        <dbReference type="ARBA" id="ARBA00022679"/>
    </source>
</evidence>
<keyword evidence="6" id="KW-1185">Reference proteome</keyword>
<gene>
    <name evidence="3" type="ORF">HNQ96_004293</name>
    <name evidence="4" type="ORF">IHE39_27280</name>
</gene>
<dbReference type="SUPFAM" id="SSF142338">
    <property type="entry name" value="CofD-like"/>
    <property type="match status" value="1"/>
</dbReference>
<dbReference type="Gene3D" id="3.40.50.10680">
    <property type="entry name" value="CofD-like domains"/>
    <property type="match status" value="1"/>
</dbReference>
<dbReference type="AlphaFoldDB" id="A0A8E1WIS7"/>
<dbReference type="PANTHER" id="PTHR43007">
    <property type="entry name" value="2-PHOSPHO-L-LACTATE TRANSFERASE"/>
    <property type="match status" value="1"/>
</dbReference>
<dbReference type="NCBIfam" id="TIGR01819">
    <property type="entry name" value="F420_cofD"/>
    <property type="match status" value="1"/>
</dbReference>
<evidence type="ECO:0000313" key="6">
    <source>
        <dbReference type="Proteomes" id="UP000598227"/>
    </source>
</evidence>
<name>A0A8E1WIS7_9HYPH</name>
<reference evidence="4 6" key="2">
    <citation type="submission" date="2020-09" db="EMBL/GenBank/DDBJ databases">
        <title>Draft Genome Sequence of Aminobacter carboxidus type strain DSM 1086, a soil Gram-negative carboxydobacterium.</title>
        <authorList>
            <person name="Turrini P."/>
            <person name="Tescari M."/>
            <person name="Artuso I."/>
            <person name="Lugli G.A."/>
            <person name="Frangipani E."/>
            <person name="Ventura M."/>
            <person name="Visca P."/>
        </authorList>
    </citation>
    <scope>NUCLEOTIDE SEQUENCE [LARGE SCALE GENOMIC DNA]</scope>
    <source>
        <strain evidence="4 6">DSM 1086</strain>
    </source>
</reference>
<dbReference type="EMBL" id="JACHGI010000009">
    <property type="protein sequence ID" value="MBB6468409.1"/>
    <property type="molecule type" value="Genomic_DNA"/>
</dbReference>